<protein>
    <submittedName>
        <fullName evidence="2">Uncharacterized protein</fullName>
    </submittedName>
</protein>
<keyword evidence="1" id="KW-0732">Signal</keyword>
<sequence length="112" mass="12515">MTSQPHSSSHLKCNLIFLLLLIHCTDKGDFITIQLNESTPSAEGGHVQRHLVIIAVTGKIMLPTPISTKTLLHVDLLQDPGSNSILSIERQPTLLVSHSCLLQDKLYLHWDW</sequence>
<name>A0AAV1G121_XYRNO</name>
<gene>
    <name evidence="2" type="ORF">XNOV1_A019358</name>
</gene>
<dbReference type="EMBL" id="OY660874">
    <property type="protein sequence ID" value="CAJ1067138.1"/>
    <property type="molecule type" value="Genomic_DNA"/>
</dbReference>
<feature type="chain" id="PRO_5043370685" evidence="1">
    <location>
        <begin position="28"/>
        <end position="112"/>
    </location>
</feature>
<reference evidence="2" key="1">
    <citation type="submission" date="2023-08" db="EMBL/GenBank/DDBJ databases">
        <authorList>
            <person name="Alioto T."/>
            <person name="Alioto T."/>
            <person name="Gomez Garrido J."/>
        </authorList>
    </citation>
    <scope>NUCLEOTIDE SEQUENCE</scope>
</reference>
<dbReference type="Proteomes" id="UP001178508">
    <property type="component" value="Chromosome 11"/>
</dbReference>
<feature type="signal peptide" evidence="1">
    <location>
        <begin position="1"/>
        <end position="27"/>
    </location>
</feature>
<accession>A0AAV1G121</accession>
<organism evidence="2 3">
    <name type="scientific">Xyrichtys novacula</name>
    <name type="common">Pearly razorfish</name>
    <name type="synonym">Hemipteronotus novacula</name>
    <dbReference type="NCBI Taxonomy" id="13765"/>
    <lineage>
        <taxon>Eukaryota</taxon>
        <taxon>Metazoa</taxon>
        <taxon>Chordata</taxon>
        <taxon>Craniata</taxon>
        <taxon>Vertebrata</taxon>
        <taxon>Euteleostomi</taxon>
        <taxon>Actinopterygii</taxon>
        <taxon>Neopterygii</taxon>
        <taxon>Teleostei</taxon>
        <taxon>Neoteleostei</taxon>
        <taxon>Acanthomorphata</taxon>
        <taxon>Eupercaria</taxon>
        <taxon>Labriformes</taxon>
        <taxon>Labridae</taxon>
        <taxon>Xyrichtys</taxon>
    </lineage>
</organism>
<keyword evidence="3" id="KW-1185">Reference proteome</keyword>
<dbReference type="AlphaFoldDB" id="A0AAV1G121"/>
<evidence type="ECO:0000313" key="3">
    <source>
        <dbReference type="Proteomes" id="UP001178508"/>
    </source>
</evidence>
<proteinExistence type="predicted"/>
<evidence type="ECO:0000256" key="1">
    <source>
        <dbReference type="SAM" id="SignalP"/>
    </source>
</evidence>
<evidence type="ECO:0000313" key="2">
    <source>
        <dbReference type="EMBL" id="CAJ1067138.1"/>
    </source>
</evidence>